<accession>A0ABQ7ZBJ0</accession>
<feature type="compositionally biased region" description="Acidic residues" evidence="1">
    <location>
        <begin position="137"/>
        <end position="151"/>
    </location>
</feature>
<dbReference type="PANTHER" id="PTHR31973">
    <property type="entry name" value="POLYPROTEIN, PUTATIVE-RELATED"/>
    <property type="match status" value="1"/>
</dbReference>
<feature type="compositionally biased region" description="Basic residues" evidence="1">
    <location>
        <begin position="410"/>
        <end position="420"/>
    </location>
</feature>
<feature type="compositionally biased region" description="Acidic residues" evidence="1">
    <location>
        <begin position="194"/>
        <end position="219"/>
    </location>
</feature>
<organism evidence="2 3">
    <name type="scientific">Brassica napus</name>
    <name type="common">Rape</name>
    <dbReference type="NCBI Taxonomy" id="3708"/>
    <lineage>
        <taxon>Eukaryota</taxon>
        <taxon>Viridiplantae</taxon>
        <taxon>Streptophyta</taxon>
        <taxon>Embryophyta</taxon>
        <taxon>Tracheophyta</taxon>
        <taxon>Spermatophyta</taxon>
        <taxon>Magnoliopsida</taxon>
        <taxon>eudicotyledons</taxon>
        <taxon>Gunneridae</taxon>
        <taxon>Pentapetalae</taxon>
        <taxon>rosids</taxon>
        <taxon>malvids</taxon>
        <taxon>Brassicales</taxon>
        <taxon>Brassicaceae</taxon>
        <taxon>Brassiceae</taxon>
        <taxon>Brassica</taxon>
    </lineage>
</organism>
<proteinExistence type="predicted"/>
<reference evidence="2 3" key="1">
    <citation type="submission" date="2021-05" db="EMBL/GenBank/DDBJ databases">
        <title>Genome Assembly of Synthetic Allotetraploid Brassica napus Reveals Homoeologous Exchanges between Subgenomes.</title>
        <authorList>
            <person name="Davis J.T."/>
        </authorList>
    </citation>
    <scope>NUCLEOTIDE SEQUENCE [LARGE SCALE GENOMIC DNA]</scope>
    <source>
        <strain evidence="3">cv. Da-Ae</strain>
        <tissue evidence="2">Seedling</tissue>
    </source>
</reference>
<feature type="region of interest" description="Disordered" evidence="1">
    <location>
        <begin position="130"/>
        <end position="226"/>
    </location>
</feature>
<sequence length="493" mass="56622">MNRLREISESERVIVTGDSISVKINCFHSGVFKAEDGKLNYVDGLLEQFEVDGDAAYEEVRKIIVKIFRVGRMWYKLPFEDISEKKELLEDDEKTKKKMSSNGRWYEELDVFIEKPETGVLTGDGAVVDAVTGNEPVDGDELDVEQQDDNSDGDHGDHEAGESEDKYQASDESDKEEDIDRNFEEDVEMFRDENYDEEIPDDEEVYSDTEESSDDEEEQAERMANRGELDGIFSLRQTFYCGEEFKKQVIKYILKTRRNIVFIKWEKTKIGAKCGGKGCVWCIYCSVERPIKKWMVKVYVNTHTCHPTGKCKLIKAPAIAEVMLEKIRKKPEMSAPMIREEFRDKFYIIISLEQAKIARRIVLDKLQAECNEHFARLNDYEMKLLRPVNGPKFWKKSGGDRIEAPPYKRPPGRPKGKARIKGVNESPKKNSTKVDRKGRIGHCGLCGGEGHNSRKRPLESEESRKRRRLNMEQSAQEQAIEDVSSTAPPTTQA</sequence>
<feature type="compositionally biased region" description="Polar residues" evidence="1">
    <location>
        <begin position="471"/>
        <end position="493"/>
    </location>
</feature>
<protein>
    <recommendedName>
        <fullName evidence="4">Transposase MuDR plant domain-containing protein</fullName>
    </recommendedName>
</protein>
<dbReference type="Proteomes" id="UP000824890">
    <property type="component" value="Unassembled WGS sequence"/>
</dbReference>
<evidence type="ECO:0000256" key="1">
    <source>
        <dbReference type="SAM" id="MobiDB-lite"/>
    </source>
</evidence>
<feature type="compositionally biased region" description="Basic and acidic residues" evidence="1">
    <location>
        <begin position="152"/>
        <end position="169"/>
    </location>
</feature>
<gene>
    <name evidence="2" type="ORF">HID58_064985</name>
</gene>
<evidence type="ECO:0008006" key="4">
    <source>
        <dbReference type="Google" id="ProtNLM"/>
    </source>
</evidence>
<dbReference type="EMBL" id="JAGKQM010000015">
    <property type="protein sequence ID" value="KAH0877591.1"/>
    <property type="molecule type" value="Genomic_DNA"/>
</dbReference>
<feature type="compositionally biased region" description="Basic and acidic residues" evidence="1">
    <location>
        <begin position="178"/>
        <end position="193"/>
    </location>
</feature>
<evidence type="ECO:0000313" key="2">
    <source>
        <dbReference type="EMBL" id="KAH0877591.1"/>
    </source>
</evidence>
<feature type="compositionally biased region" description="Basic and acidic residues" evidence="1">
    <location>
        <begin position="426"/>
        <end position="438"/>
    </location>
</feature>
<name>A0ABQ7ZBJ0_BRANA</name>
<dbReference type="PANTHER" id="PTHR31973:SF187">
    <property type="entry name" value="MUTATOR TRANSPOSASE MUDRA PROTEIN"/>
    <property type="match status" value="1"/>
</dbReference>
<comment type="caution">
    <text evidence="2">The sequence shown here is derived from an EMBL/GenBank/DDBJ whole genome shotgun (WGS) entry which is preliminary data.</text>
</comment>
<keyword evidence="3" id="KW-1185">Reference proteome</keyword>
<evidence type="ECO:0000313" key="3">
    <source>
        <dbReference type="Proteomes" id="UP000824890"/>
    </source>
</evidence>
<feature type="region of interest" description="Disordered" evidence="1">
    <location>
        <begin position="395"/>
        <end position="493"/>
    </location>
</feature>